<name>A0ABN7NYU5_TIMPD</name>
<dbReference type="Proteomes" id="UP001153148">
    <property type="component" value="Unassembled WGS sequence"/>
</dbReference>
<protein>
    <submittedName>
        <fullName evidence="1">Uncharacterized protein</fullName>
    </submittedName>
</protein>
<accession>A0ABN7NYU5</accession>
<organism evidence="1 2">
    <name type="scientific">Timema podura</name>
    <name type="common">Walking stick</name>
    <dbReference type="NCBI Taxonomy" id="61482"/>
    <lineage>
        <taxon>Eukaryota</taxon>
        <taxon>Metazoa</taxon>
        <taxon>Ecdysozoa</taxon>
        <taxon>Arthropoda</taxon>
        <taxon>Hexapoda</taxon>
        <taxon>Insecta</taxon>
        <taxon>Pterygota</taxon>
        <taxon>Neoptera</taxon>
        <taxon>Polyneoptera</taxon>
        <taxon>Phasmatodea</taxon>
        <taxon>Timematodea</taxon>
        <taxon>Timematoidea</taxon>
        <taxon>Timematidae</taxon>
        <taxon>Timema</taxon>
    </lineage>
</organism>
<reference evidence="1" key="1">
    <citation type="submission" date="2021-03" db="EMBL/GenBank/DDBJ databases">
        <authorList>
            <person name="Tran Van P."/>
        </authorList>
    </citation>
    <scope>NUCLEOTIDE SEQUENCE</scope>
</reference>
<evidence type="ECO:0000313" key="2">
    <source>
        <dbReference type="Proteomes" id="UP001153148"/>
    </source>
</evidence>
<proteinExistence type="predicted"/>
<sequence>MYRQETSSTHETTYSEFEHVFDENHIGRLMHVKHPVIKLCQEQIDRLKFGAISFEEELARIRDKRQNIPDRDSNPVLPAIGSIFCYEIDALVHVATEAGLVYSSVSYTNA</sequence>
<dbReference type="EMBL" id="CAJPIN010011211">
    <property type="protein sequence ID" value="CAG2060020.1"/>
    <property type="molecule type" value="Genomic_DNA"/>
</dbReference>
<comment type="caution">
    <text evidence="1">The sequence shown here is derived from an EMBL/GenBank/DDBJ whole genome shotgun (WGS) entry which is preliminary data.</text>
</comment>
<keyword evidence="2" id="KW-1185">Reference proteome</keyword>
<gene>
    <name evidence="1" type="ORF">TPAB3V08_LOCUS6978</name>
</gene>
<evidence type="ECO:0000313" key="1">
    <source>
        <dbReference type="EMBL" id="CAG2060020.1"/>
    </source>
</evidence>